<evidence type="ECO:0000256" key="7">
    <source>
        <dbReference type="ARBA" id="ARBA00022989"/>
    </source>
</evidence>
<name>A0AAD7KY86_QUISA</name>
<feature type="transmembrane region" description="Helical" evidence="10">
    <location>
        <begin position="454"/>
        <end position="474"/>
    </location>
</feature>
<evidence type="ECO:0000256" key="2">
    <source>
        <dbReference type="ARBA" id="ARBA00004653"/>
    </source>
</evidence>
<dbReference type="GO" id="GO:0000139">
    <property type="term" value="C:Golgi membrane"/>
    <property type="evidence" value="ECO:0007669"/>
    <property type="project" value="UniProtKB-SubCell"/>
</dbReference>
<keyword evidence="8" id="KW-0333">Golgi apparatus</keyword>
<accession>A0AAD7KY86</accession>
<evidence type="ECO:0000256" key="4">
    <source>
        <dbReference type="ARBA" id="ARBA00022692"/>
    </source>
</evidence>
<evidence type="ECO:0000256" key="6">
    <source>
        <dbReference type="ARBA" id="ARBA00022753"/>
    </source>
</evidence>
<evidence type="ECO:0000256" key="9">
    <source>
        <dbReference type="ARBA" id="ARBA00023136"/>
    </source>
</evidence>
<keyword evidence="12" id="KW-1185">Reference proteome</keyword>
<feature type="transmembrane region" description="Helical" evidence="10">
    <location>
        <begin position="255"/>
        <end position="277"/>
    </location>
</feature>
<evidence type="ECO:0000313" key="12">
    <source>
        <dbReference type="Proteomes" id="UP001163823"/>
    </source>
</evidence>
<feature type="transmembrane region" description="Helical" evidence="10">
    <location>
        <begin position="297"/>
        <end position="321"/>
    </location>
</feature>
<evidence type="ECO:0000313" key="11">
    <source>
        <dbReference type="EMBL" id="KAJ7947991.1"/>
    </source>
</evidence>
<organism evidence="11 12">
    <name type="scientific">Quillaja saponaria</name>
    <name type="common">Soap bark tree</name>
    <dbReference type="NCBI Taxonomy" id="32244"/>
    <lineage>
        <taxon>Eukaryota</taxon>
        <taxon>Viridiplantae</taxon>
        <taxon>Streptophyta</taxon>
        <taxon>Embryophyta</taxon>
        <taxon>Tracheophyta</taxon>
        <taxon>Spermatophyta</taxon>
        <taxon>Magnoliopsida</taxon>
        <taxon>eudicotyledons</taxon>
        <taxon>Gunneridae</taxon>
        <taxon>Pentapetalae</taxon>
        <taxon>rosids</taxon>
        <taxon>fabids</taxon>
        <taxon>Fabales</taxon>
        <taxon>Quillajaceae</taxon>
        <taxon>Quillaja</taxon>
    </lineage>
</organism>
<evidence type="ECO:0000256" key="1">
    <source>
        <dbReference type="ARBA" id="ARBA00004337"/>
    </source>
</evidence>
<comment type="caution">
    <text evidence="11">The sequence shown here is derived from an EMBL/GenBank/DDBJ whole genome shotgun (WGS) entry which is preliminary data.</text>
</comment>
<feature type="transmembrane region" description="Helical" evidence="10">
    <location>
        <begin position="554"/>
        <end position="575"/>
    </location>
</feature>
<keyword evidence="6" id="KW-0967">Endosome</keyword>
<dbReference type="PANTHER" id="PTHR10766">
    <property type="entry name" value="TRANSMEMBRANE 9 SUPERFAMILY PROTEIN"/>
    <property type="match status" value="1"/>
</dbReference>
<comment type="subcellular location">
    <subcellularLocation>
        <location evidence="1">Endosome membrane</location>
        <topology evidence="1">Multi-pass membrane protein</topology>
    </subcellularLocation>
    <subcellularLocation>
        <location evidence="2">Golgi apparatus membrane</location>
        <topology evidence="2">Multi-pass membrane protein</topology>
    </subcellularLocation>
</comment>
<dbReference type="PANTHER" id="PTHR10766:SF119">
    <property type="entry name" value="TRANSMEMBRANE 9 SUPERFAMILY MEMBER 5"/>
    <property type="match status" value="1"/>
</dbReference>
<dbReference type="Proteomes" id="UP001163823">
    <property type="component" value="Chromosome 12"/>
</dbReference>
<evidence type="ECO:0000256" key="5">
    <source>
        <dbReference type="ARBA" id="ARBA00022729"/>
    </source>
</evidence>
<dbReference type="AlphaFoldDB" id="A0AAD7KY86"/>
<proteinExistence type="inferred from homology"/>
<dbReference type="GO" id="GO:0072657">
    <property type="term" value="P:protein localization to membrane"/>
    <property type="evidence" value="ECO:0007669"/>
    <property type="project" value="TreeGrafter"/>
</dbReference>
<comment type="similarity">
    <text evidence="3 10">Belongs to the nonaspanin (TM9SF) (TC 9.A.2) family.</text>
</comment>
<protein>
    <recommendedName>
        <fullName evidence="10">Transmembrane 9 superfamily member</fullName>
    </recommendedName>
</protein>
<evidence type="ECO:0000256" key="8">
    <source>
        <dbReference type="ARBA" id="ARBA00023034"/>
    </source>
</evidence>
<dbReference type="Pfam" id="PF02990">
    <property type="entry name" value="EMP70"/>
    <property type="match status" value="2"/>
</dbReference>
<keyword evidence="5" id="KW-0732">Signal</keyword>
<keyword evidence="7 10" id="KW-1133">Transmembrane helix</keyword>
<feature type="transmembrane region" description="Helical" evidence="10">
    <location>
        <begin position="486"/>
        <end position="506"/>
    </location>
</feature>
<feature type="transmembrane region" description="Helical" evidence="10">
    <location>
        <begin position="362"/>
        <end position="384"/>
    </location>
</feature>
<gene>
    <name evidence="11" type="ORF">O6P43_028526</name>
</gene>
<keyword evidence="4 10" id="KW-0812">Transmembrane</keyword>
<evidence type="ECO:0000256" key="10">
    <source>
        <dbReference type="RuleBase" id="RU363079"/>
    </source>
</evidence>
<keyword evidence="9 10" id="KW-0472">Membrane</keyword>
<dbReference type="EMBL" id="JARAOO010000012">
    <property type="protein sequence ID" value="KAJ7947991.1"/>
    <property type="molecule type" value="Genomic_DNA"/>
</dbReference>
<feature type="transmembrane region" description="Helical" evidence="10">
    <location>
        <begin position="327"/>
        <end position="350"/>
    </location>
</feature>
<dbReference type="GO" id="GO:0010008">
    <property type="term" value="C:endosome membrane"/>
    <property type="evidence" value="ECO:0007669"/>
    <property type="project" value="UniProtKB-SubCell"/>
</dbReference>
<feature type="transmembrane region" description="Helical" evidence="10">
    <location>
        <begin position="518"/>
        <end position="542"/>
    </location>
</feature>
<evidence type="ECO:0000256" key="3">
    <source>
        <dbReference type="ARBA" id="ARBA00005227"/>
    </source>
</evidence>
<reference evidence="11" key="1">
    <citation type="journal article" date="2023" name="Science">
        <title>Elucidation of the pathway for biosynthesis of saponin adjuvants from the soapbark tree.</title>
        <authorList>
            <person name="Reed J."/>
            <person name="Orme A."/>
            <person name="El-Demerdash A."/>
            <person name="Owen C."/>
            <person name="Martin L.B.B."/>
            <person name="Misra R.C."/>
            <person name="Kikuchi S."/>
            <person name="Rejzek M."/>
            <person name="Martin A.C."/>
            <person name="Harkess A."/>
            <person name="Leebens-Mack J."/>
            <person name="Louveau T."/>
            <person name="Stephenson M.J."/>
            <person name="Osbourn A."/>
        </authorList>
    </citation>
    <scope>NUCLEOTIDE SEQUENCE</scope>
    <source>
        <strain evidence="11">S10</strain>
    </source>
</reference>
<dbReference type="InterPro" id="IPR004240">
    <property type="entry name" value="EMP70"/>
</dbReference>
<sequence>MLSFALQRGPTSEISLPLSPALASMTSFLEVRLFLVFLTLALSTRLSTASPADHRYNVGDQVPLFVNKVGPLNNPSETYEYYDFPFCRPDPVIKKKESLGEVLNGDRLASSLYTLKFREDKTGELLCQKKLTVDEIAKFKHAVNNEYYFQMYYDDLPLWGFIGKVEDQSWTRSEKGPNYYLFQHVHFDVLYNGDRVIEVHAFSDPTYVVDITEDVELDVKFTYTVKWSATSAYFENRMDIYSKASLLPIRWHVHWFSLINSIVILLLLMGLVTLLYVRHLKNDLRKYSNSNEEDKDVLGTGSQLLTVVFILFFLAFLGILYPYNRGGLFNCLVLLYSLASAIAGYSASSFHCQFTENGLGRTVLLAGVLYTGPLFVTVSVLNMVAVSYGTTAALPFGSIVVILLIYTFLAIPLLALGAVIGYHFRSEFQAPSATSRYPREIPQLTWYRRTPRQMFIGGLLPFSAIALQLHQLYASMWSYKIYTLPPILFVMFIILILITAILSAVLTYIQLSVEDHEWWWRSVLCGGSTAFFMFGCCIYFYARSSMNNFMQLSFFIGYNACMCYAFFLMLGTISFRASLLFVRHIYHVVKSE</sequence>
<feature type="transmembrane region" description="Helical" evidence="10">
    <location>
        <begin position="396"/>
        <end position="422"/>
    </location>
</feature>
<dbReference type="KEGG" id="qsa:O6P43_028526"/>